<comment type="caution">
    <text evidence="2">The sequence shown here is derived from an EMBL/GenBank/DDBJ whole genome shotgun (WGS) entry which is preliminary data.</text>
</comment>
<accession>A0ABP8DGS4</accession>
<organism evidence="2 3">
    <name type="scientific">Dactylosporangium darangshiense</name>
    <dbReference type="NCBI Taxonomy" id="579108"/>
    <lineage>
        <taxon>Bacteria</taxon>
        <taxon>Bacillati</taxon>
        <taxon>Actinomycetota</taxon>
        <taxon>Actinomycetes</taxon>
        <taxon>Micromonosporales</taxon>
        <taxon>Micromonosporaceae</taxon>
        <taxon>Dactylosporangium</taxon>
    </lineage>
</organism>
<feature type="region of interest" description="Disordered" evidence="1">
    <location>
        <begin position="1"/>
        <end position="110"/>
    </location>
</feature>
<evidence type="ECO:0000313" key="2">
    <source>
        <dbReference type="EMBL" id="GAA4255651.1"/>
    </source>
</evidence>
<sequence>MVVASSPCNRSGSPSLTYCFPSWPAAGARDGSGPPGPARTGAESCLPARTERTGFRPAPVSRPWNGSATTPRRNRPDDTYLPTPTNRARHRVTVAPPAAAGPVDVTSADKRRARTAGGAGRRGCLAQQGEIGHPVEIAAAWRAAASPAARPIDRMAAKPARRRSGPLGLARGHRGRTSRRCL</sequence>
<name>A0ABP8DGS4_9ACTN</name>
<gene>
    <name evidence="2" type="ORF">GCM10022255_065320</name>
</gene>
<proteinExistence type="predicted"/>
<evidence type="ECO:0000256" key="1">
    <source>
        <dbReference type="SAM" id="MobiDB-lite"/>
    </source>
</evidence>
<reference evidence="3" key="1">
    <citation type="journal article" date="2019" name="Int. J. Syst. Evol. Microbiol.">
        <title>The Global Catalogue of Microorganisms (GCM) 10K type strain sequencing project: providing services to taxonomists for standard genome sequencing and annotation.</title>
        <authorList>
            <consortium name="The Broad Institute Genomics Platform"/>
            <consortium name="The Broad Institute Genome Sequencing Center for Infectious Disease"/>
            <person name="Wu L."/>
            <person name="Ma J."/>
        </authorList>
    </citation>
    <scope>NUCLEOTIDE SEQUENCE [LARGE SCALE GENOMIC DNA]</scope>
    <source>
        <strain evidence="3">JCM 17441</strain>
    </source>
</reference>
<feature type="compositionally biased region" description="Polar residues" evidence="1">
    <location>
        <begin position="1"/>
        <end position="16"/>
    </location>
</feature>
<feature type="compositionally biased region" description="Basic residues" evidence="1">
    <location>
        <begin position="171"/>
        <end position="182"/>
    </location>
</feature>
<evidence type="ECO:0000313" key="3">
    <source>
        <dbReference type="Proteomes" id="UP001500620"/>
    </source>
</evidence>
<keyword evidence="3" id="KW-1185">Reference proteome</keyword>
<dbReference type="EMBL" id="BAABAT010000021">
    <property type="protein sequence ID" value="GAA4255651.1"/>
    <property type="molecule type" value="Genomic_DNA"/>
</dbReference>
<dbReference type="Proteomes" id="UP001500620">
    <property type="component" value="Unassembled WGS sequence"/>
</dbReference>
<feature type="compositionally biased region" description="Low complexity" evidence="1">
    <location>
        <begin position="93"/>
        <end position="105"/>
    </location>
</feature>
<feature type="region of interest" description="Disordered" evidence="1">
    <location>
        <begin position="147"/>
        <end position="182"/>
    </location>
</feature>
<protein>
    <submittedName>
        <fullName evidence="2">Uncharacterized protein</fullName>
    </submittedName>
</protein>